<sequence>MGEGSGTLTELHHTPSPEAQQTSPTATSSQSLPPITTATIPIIIPTDIPQLRKYTERARIAQSSALPTAADEPASAIEDDRQGEACPTVSGLEAEHEKANITKTSTLPSDSTPRDLEITILKARIKHLEDRDGGDDDPYGEDGTIKERRLETGEEAAIERSTEKGSDDTEEMVNVLTSLDAASVLSSGVQVSVPTAAEVVIVSISPAGEIHPISVPTGSCVVPTASSIFTTAIVDTPYTRWKGKEKMVKSETPKKKKLQEQMDVQMARQLDEEMARDAQRMNEQIARDAKIARIYAEEELQMMIDGLYRSNEMIAKHLHEYDQAATELKIGEKIELINELVKYQDHHKSILKYQAQQCKPLSKRQHREFYMLVLKSHAGWKAKHFKWMTLEEIREKFDPVWKQIQDFIPMGSKEEGERFKRKWLNLEHDNAKKVKTTEEVSEEDLKEMMHLVPVEEVYMEALQVKHPIINMEIHTEGQRSYWKITRLGGSTSSYQFFVDMLKHFDREDLNQLWALVKETLNIRQATSNKEKELWVKLKRLYEFDVEDRLWTQTQALMHDPREYPLRKGLAIVMIYNKLQVENYSQMASDLILKIHKNANSPRQRSIPTASDEFPLPEEVPNASEEKFPLLKKRDATAEKFALLMETREKQLLYRTPCPIKGVLRTNHHRTMSRQTRASYVGTILTMIMIVHHSSRLSMSRNHATIKTLYPFDQSPPQEMSIQDMKDLKQPYLDEMKSMINQIQIEDYRNERIDIHYRRECEIKIDELKVNFNVMSIKINKNFIYDDDDDYEESVIPLNEIDSQIPPSIVITTYPPILPIKDPKDSHIMRNEELSTIPEKESDEVIKSSVEDFVPIPSESEDISESDSECDLPSCDDFSPINVLEGKSVTFFNPFFDSNHDFTSCDDESLSDEDNLKDKVKIYSIPLFEFDDEYISSDVNPLFDEVLKDIENKDSYVSNLDEPDLFVTPISDSNEDECFDPGGDVDEINAFDIPLDFEDGYYDSREMLQKLISQREILKGVVQPVSLFPPLSQKDINLKFLRSLPTEWRTHTLIWRNKTYLEEQSLDDLFNHLKIYEAEVKISTFASVSTTSAKIPVFTLPNVDTLSNAVIYSFFASQSNSPQLDDDDLKQIDANDLEEMDLKWQMAMLTIRASYDWSFQAKEEPTNYALMAFTFSSSSSSDNELRDNALLVLKQKFEKAKLERDELQLKLEKFQTSLKNLSQLLASQTNDKTRLGYTTQVFTSSMFDCDEMFSSKTDESLPASPKYDSLVRSVNSFTKFYMYLGFLQLMIRAQVGDLSSHTIKYSSPALTQKVFANIRRVGKGFSRVETPLFEGMIAAQQADDVADEGAIDVNVDVVPALKQRVKKLERKNKVKVSGLKRLRKVGTAQRIKFSADTIMDDQEDASKQGEIIANIDAYEDVILKDVAVVKKTVEIDENADDDELDLAELKEVVKVVTTAKLMTKVVTAASATITAATTLIIAATLTVAPSAARRRNGVVIRDPEETATPSIIIHSEPKSKYKRKGIMVEEPKPLKKQAQIEKEKEDNAVLRYQALKRKPQTEAQARKNMMIYLRNMAGFKMDYFKGMSYDDIRLIFDKYFNSNIVPNNDDDVYTKATPLSLKIPVVDYEIYSENNKPYFKIIRVNGTHQLFLSFLSLLGNFDREDLEELCFEVDPAEDFKENILRD</sequence>
<evidence type="ECO:0000256" key="1">
    <source>
        <dbReference type="SAM" id="Coils"/>
    </source>
</evidence>
<dbReference type="EMBL" id="BKCJ010007988">
    <property type="protein sequence ID" value="GEU79988.1"/>
    <property type="molecule type" value="Genomic_DNA"/>
</dbReference>
<feature type="compositionally biased region" description="Basic and acidic residues" evidence="2">
    <location>
        <begin position="143"/>
        <end position="167"/>
    </location>
</feature>
<gene>
    <name evidence="3" type="ORF">Tci_051966</name>
</gene>
<comment type="caution">
    <text evidence="3">The sequence shown here is derived from an EMBL/GenBank/DDBJ whole genome shotgun (WGS) entry which is preliminary data.</text>
</comment>
<feature type="region of interest" description="Disordered" evidence="2">
    <location>
        <begin position="129"/>
        <end position="168"/>
    </location>
</feature>
<proteinExistence type="predicted"/>
<keyword evidence="1" id="KW-0175">Coiled coil</keyword>
<feature type="region of interest" description="Disordered" evidence="2">
    <location>
        <begin position="1"/>
        <end position="41"/>
    </location>
</feature>
<feature type="coiled-coil region" evidence="1">
    <location>
        <begin position="1189"/>
        <end position="1230"/>
    </location>
</feature>
<reference evidence="3" key="1">
    <citation type="journal article" date="2019" name="Sci. Rep.">
        <title>Draft genome of Tanacetum cinerariifolium, the natural source of mosquito coil.</title>
        <authorList>
            <person name="Yamashiro T."/>
            <person name="Shiraishi A."/>
            <person name="Satake H."/>
            <person name="Nakayama K."/>
        </authorList>
    </citation>
    <scope>NUCLEOTIDE SEQUENCE</scope>
</reference>
<accession>A0A6L2N1A3</accession>
<name>A0A6L2N1A3_TANCI</name>
<feature type="compositionally biased region" description="Polar residues" evidence="2">
    <location>
        <begin position="101"/>
        <end position="111"/>
    </location>
</feature>
<protein>
    <submittedName>
        <fullName evidence="3">Uncharacterized protein</fullName>
    </submittedName>
</protein>
<evidence type="ECO:0000256" key="2">
    <source>
        <dbReference type="SAM" id="MobiDB-lite"/>
    </source>
</evidence>
<feature type="region of interest" description="Disordered" evidence="2">
    <location>
        <begin position="63"/>
        <end position="112"/>
    </location>
</feature>
<organism evidence="3">
    <name type="scientific">Tanacetum cinerariifolium</name>
    <name type="common">Dalmatian daisy</name>
    <name type="synonym">Chrysanthemum cinerariifolium</name>
    <dbReference type="NCBI Taxonomy" id="118510"/>
    <lineage>
        <taxon>Eukaryota</taxon>
        <taxon>Viridiplantae</taxon>
        <taxon>Streptophyta</taxon>
        <taxon>Embryophyta</taxon>
        <taxon>Tracheophyta</taxon>
        <taxon>Spermatophyta</taxon>
        <taxon>Magnoliopsida</taxon>
        <taxon>eudicotyledons</taxon>
        <taxon>Gunneridae</taxon>
        <taxon>Pentapetalae</taxon>
        <taxon>asterids</taxon>
        <taxon>campanulids</taxon>
        <taxon>Asterales</taxon>
        <taxon>Asteraceae</taxon>
        <taxon>Asteroideae</taxon>
        <taxon>Anthemideae</taxon>
        <taxon>Anthemidinae</taxon>
        <taxon>Tanacetum</taxon>
    </lineage>
</organism>
<evidence type="ECO:0000313" key="3">
    <source>
        <dbReference type="EMBL" id="GEU79988.1"/>
    </source>
</evidence>
<feature type="compositionally biased region" description="Low complexity" evidence="2">
    <location>
        <begin position="19"/>
        <end position="41"/>
    </location>
</feature>